<dbReference type="PRINTS" id="PR01369">
    <property type="entry name" value="INTIMIN"/>
</dbReference>
<dbReference type="FunFam" id="2.40.160.160:FF:000001">
    <property type="entry name" value="Intimin-like inverse autotransporter SinH"/>
    <property type="match status" value="1"/>
</dbReference>
<dbReference type="Pfam" id="PF11924">
    <property type="entry name" value="IAT_beta"/>
    <property type="match status" value="1"/>
</dbReference>
<keyword evidence="7" id="KW-1185">Reference proteome</keyword>
<gene>
    <name evidence="4" type="ORF">Xinn_02294</name>
    <name evidence="5" type="ORF">XIS1_1080024</name>
</gene>
<dbReference type="PANTHER" id="PTHR39576:SF2">
    <property type="entry name" value="ATTACHING AND EFFACING PROTEIN HOMOLOG-RELATED"/>
    <property type="match status" value="1"/>
</dbReference>
<sequence>MKFTFVKKPMRFLIFIFSFLLPFVSMNTFSVGESHQDLTVKTHFPSVNDQSNLGVTEKDKAGVIAQNIQTVGGLLSSSSSQLTEQAKSYALGRINGAINSEVQEWLSQFGTAKINLSLDRKGKLDNSSLDFLFPLYDNKTDWLIFSQLGYRNKDSRNTVNLGLGSRYFTSDWMYGFNTFFDQDITGKNNRLGLGTEAWTDYIKFSANAYLRLSKWHQSRDDKLWEERPANGFDINGEFFLPTYPHIGSKLSYEKYFGDNVTLFNRDTKQKDPDFAKVGISYTPIPLITMGIDYRHGRSGHSDARFQANLNYKFGVPLSVQLSPDSVASMRTLAGSRYDLVERNNNIVLDHREKPRLDISLQNVFEGRGRQEVTIKADVVSNRPTKQVTWRAGTDFFQNGGELPSSGNPVTIRLPKYMGKGVNSYPIYATVELENGKLSKIAETTVKVSAGGPFEGGMEVTPDGDIFGNGKDEYKYKVLIVDEKSAQPLRNHSFENVVWSIVDNKLPDNVKFKETKTATDSDGYLTASLISNVGVDNVKVKVELTYDDKHIYGIDAKRPVNFKAVPKSANLSFTTANHHFGYINDSNKPYNVYEGLKIKFVKKPLNSEDMPEPIAKHNDHVEYHSPSDLVEIILTHEGPEITFPAERFNPSKKAIVTATVTEVDTGAKYAYEYTFNPHRYVFSPDVGNVKLGGNKYNKKQNHTCKMLEAKYRWSREVEAMTKEEVSGKDSSSLKTEYSVLTGFGVLPDDEKMKIDDNGKSSEFVSYYYDRVNDKDIIEKSEQSVGKLLCKLAG</sequence>
<reference evidence="4 7" key="3">
    <citation type="journal article" date="2017" name="Nat. Microbiol.">
        <title>Natural product diversity associated with the nematode symbionts Photorhabdus and Xenorhabdus.</title>
        <authorList>
            <person name="Tobias N.J."/>
            <person name="Wolff H."/>
            <person name="Djahanschiri B."/>
            <person name="Grundmann F."/>
            <person name="Kronenwerth M."/>
            <person name="Shi Y.M."/>
            <person name="Simonyi S."/>
            <person name="Grun P."/>
            <person name="Shapiro-Ilan D."/>
            <person name="Pidot S.J."/>
            <person name="Stinear T.P."/>
            <person name="Ebersberger I."/>
            <person name="Bode H.B."/>
        </authorList>
    </citation>
    <scope>NUCLEOTIDE SEQUENCE [LARGE SCALE GENOMIC DNA]</scope>
    <source>
        <strain evidence="4 7">DSM 16336</strain>
    </source>
</reference>
<dbReference type="GO" id="GO:0007155">
    <property type="term" value="P:cell adhesion"/>
    <property type="evidence" value="ECO:0007669"/>
    <property type="project" value="InterPro"/>
</dbReference>
<dbReference type="InterPro" id="IPR024519">
    <property type="entry name" value="IAT_beta"/>
</dbReference>
<name>A0A1N6MQR4_9GAMM</name>
<dbReference type="RefSeq" id="WP_169923566.1">
    <property type="nucleotide sequence ID" value="NZ_CAWNQC010000157.1"/>
</dbReference>
<organism evidence="5 6">
    <name type="scientific">Xenorhabdus innexi</name>
    <dbReference type="NCBI Taxonomy" id="290109"/>
    <lineage>
        <taxon>Bacteria</taxon>
        <taxon>Pseudomonadati</taxon>
        <taxon>Pseudomonadota</taxon>
        <taxon>Gammaproteobacteria</taxon>
        <taxon>Enterobacterales</taxon>
        <taxon>Morganellaceae</taxon>
        <taxon>Xenorhabdus</taxon>
    </lineage>
</organism>
<dbReference type="GO" id="GO:0009279">
    <property type="term" value="C:cell outer membrane"/>
    <property type="evidence" value="ECO:0007669"/>
    <property type="project" value="TreeGrafter"/>
</dbReference>
<evidence type="ECO:0000256" key="2">
    <source>
        <dbReference type="SAM" id="SignalP"/>
    </source>
</evidence>
<evidence type="ECO:0000313" key="5">
    <source>
        <dbReference type="EMBL" id="SIP71178.1"/>
    </source>
</evidence>
<dbReference type="EMBL" id="FTLG01000011">
    <property type="protein sequence ID" value="SIP71178.1"/>
    <property type="molecule type" value="Genomic_DNA"/>
</dbReference>
<dbReference type="Gene3D" id="2.40.160.160">
    <property type="entry name" value="Inverse autotransporter, beta-domain"/>
    <property type="match status" value="1"/>
</dbReference>
<dbReference type="EMBL" id="NIBU01000024">
    <property type="protein sequence ID" value="PHM35606.1"/>
    <property type="molecule type" value="Genomic_DNA"/>
</dbReference>
<comment type="similarity">
    <text evidence="1">Belongs to the intimin/invasin family.</text>
</comment>
<dbReference type="Proteomes" id="UP000224871">
    <property type="component" value="Unassembled WGS sequence"/>
</dbReference>
<dbReference type="InterPro" id="IPR038177">
    <property type="entry name" value="IAT_beta_sf"/>
</dbReference>
<feature type="signal peptide" evidence="2">
    <location>
        <begin position="1"/>
        <end position="30"/>
    </location>
</feature>
<evidence type="ECO:0000259" key="3">
    <source>
        <dbReference type="Pfam" id="PF11924"/>
    </source>
</evidence>
<dbReference type="AlphaFoldDB" id="A0A1N6MQR4"/>
<evidence type="ECO:0000313" key="6">
    <source>
        <dbReference type="Proteomes" id="UP000196435"/>
    </source>
</evidence>
<dbReference type="PANTHER" id="PTHR39576">
    <property type="entry name" value="ATTACHING AND EFFACING PROTEIN HOMOLOG-RELATED-RELATED"/>
    <property type="match status" value="1"/>
</dbReference>
<feature type="chain" id="PRO_5013156368" evidence="2">
    <location>
        <begin position="31"/>
        <end position="792"/>
    </location>
</feature>
<accession>A0A1N6MQR4</accession>
<protein>
    <submittedName>
        <fullName evidence="5">Putative invasin</fullName>
    </submittedName>
</protein>
<evidence type="ECO:0000313" key="7">
    <source>
        <dbReference type="Proteomes" id="UP000224871"/>
    </source>
</evidence>
<reference evidence="5" key="1">
    <citation type="submission" date="2016-12" db="EMBL/GenBank/DDBJ databases">
        <authorList>
            <person name="Song W.-J."/>
            <person name="Kurnit D.M."/>
        </authorList>
    </citation>
    <scope>NUCLEOTIDE SEQUENCE [LARGE SCALE GENOMIC DNA]</scope>
    <source>
        <strain evidence="5">HGB1681</strain>
    </source>
</reference>
<evidence type="ECO:0000313" key="4">
    <source>
        <dbReference type="EMBL" id="PHM35606.1"/>
    </source>
</evidence>
<evidence type="ECO:0000256" key="1">
    <source>
        <dbReference type="ARBA" id="ARBA00010116"/>
    </source>
</evidence>
<dbReference type="InterPro" id="IPR003535">
    <property type="entry name" value="Intimin/invasin_bac"/>
</dbReference>
<feature type="domain" description="Inverse autotransporter beta-domain" evidence="3">
    <location>
        <begin position="75"/>
        <end position="344"/>
    </location>
</feature>
<reference evidence="6" key="2">
    <citation type="submission" date="2016-12" db="EMBL/GenBank/DDBJ databases">
        <authorList>
            <person name="Gaudriault S."/>
        </authorList>
    </citation>
    <scope>NUCLEOTIDE SEQUENCE [LARGE SCALE GENOMIC DNA]</scope>
    <source>
        <strain evidence="6">HGB1681 (deposited as PTA-6826 in the American Type Culture Collection)</strain>
    </source>
</reference>
<dbReference type="InterPro" id="IPR051715">
    <property type="entry name" value="Intimin-Invasin_domain"/>
</dbReference>
<proteinExistence type="inferred from homology"/>
<keyword evidence="2" id="KW-0732">Signal</keyword>
<dbReference type="Proteomes" id="UP000196435">
    <property type="component" value="Unassembled WGS sequence"/>
</dbReference>